<proteinExistence type="predicted"/>
<feature type="transmembrane region" description="Helical" evidence="3">
    <location>
        <begin position="6"/>
        <end position="28"/>
    </location>
</feature>
<sequence>MKNQMWATLWLAFVLLVTIGFAVWSLFFPITKEREVSYGRYEKRTFRNPAALIGLGTSALVFLISLVLACTTIVGTRQVGIVTQWNRPTGETLSNGLHFILPWTSVHEMDAAIQNDVYNGDHRIQVRLGNNSTAMADVNVRWEIKPDQADELFQQYKTFDNVRSNLVERNLRTVLNEAFMAFDPLAGDPKPPVGPDGKPTGPAPKPVTLSSVTADALAQLQAKSDQVTILDLSVPVIDYDDNTEQKINAINAARADTTRAEQEAKTAEQKRLAAEELAKQPIPDLRIAIAACVNKMAETGQTLNCFPLGNNVVPTLQVPNPAAP</sequence>
<dbReference type="EMBL" id="MH001447">
    <property type="protein sequence ID" value="AVO21477.1"/>
    <property type="molecule type" value="Genomic_DNA"/>
</dbReference>
<keyword evidence="3" id="KW-0472">Membrane</keyword>
<reference evidence="5 6" key="1">
    <citation type="submission" date="2018-02" db="EMBL/GenBank/DDBJ databases">
        <authorList>
            <person name="Jacobs-Sera D."/>
            <person name="Tolvo J."/>
            <person name="Hosage E."/>
            <person name="Erazo J."/>
            <person name="Burch A."/>
            <person name="Garlena R.A."/>
            <person name="Russell D.A."/>
            <person name="Pope W.H."/>
            <person name="Hatfull G.F."/>
        </authorList>
    </citation>
    <scope>NUCLEOTIDE SEQUENCE [LARGE SCALE GENOMIC DNA]</scope>
</reference>
<keyword evidence="1" id="KW-0175">Coiled coil</keyword>
<feature type="transmembrane region" description="Helical" evidence="3">
    <location>
        <begin position="49"/>
        <end position="69"/>
    </location>
</feature>
<keyword evidence="3" id="KW-1133">Transmembrane helix</keyword>
<organism evidence="5 6">
    <name type="scientific">Mycobacterium phage Nilo</name>
    <dbReference type="NCBI Taxonomy" id="2108129"/>
    <lineage>
        <taxon>Viruses</taxon>
        <taxon>Duplodnaviria</taxon>
        <taxon>Heunggongvirae</taxon>
        <taxon>Uroviricota</taxon>
        <taxon>Caudoviricetes</taxon>
        <taxon>Papyrusvirus</taxon>
        <taxon>Papyrusvirus send513</taxon>
    </lineage>
</organism>
<dbReference type="InterPro" id="IPR001107">
    <property type="entry name" value="Band_7"/>
</dbReference>
<feature type="coiled-coil region" evidence="1">
    <location>
        <begin position="250"/>
        <end position="277"/>
    </location>
</feature>
<evidence type="ECO:0000256" key="2">
    <source>
        <dbReference type="SAM" id="MobiDB-lite"/>
    </source>
</evidence>
<dbReference type="Proteomes" id="UP000241715">
    <property type="component" value="Segment"/>
</dbReference>
<evidence type="ECO:0000256" key="3">
    <source>
        <dbReference type="SAM" id="Phobius"/>
    </source>
</evidence>
<keyword evidence="3" id="KW-0812">Transmembrane</keyword>
<evidence type="ECO:0000259" key="4">
    <source>
        <dbReference type="Pfam" id="PF01145"/>
    </source>
</evidence>
<evidence type="ECO:0000313" key="5">
    <source>
        <dbReference type="EMBL" id="AVO21477.1"/>
    </source>
</evidence>
<feature type="domain" description="Band 7" evidence="4">
    <location>
        <begin position="73"/>
        <end position="269"/>
    </location>
</feature>
<dbReference type="Pfam" id="PF01145">
    <property type="entry name" value="Band_7"/>
    <property type="match status" value="1"/>
</dbReference>
<dbReference type="PANTHER" id="PTHR42911">
    <property type="entry name" value="MODULATOR OF FTSH PROTEASE HFLC"/>
    <property type="match status" value="1"/>
</dbReference>
<protein>
    <recommendedName>
        <fullName evidence="4">Band 7 domain-containing protein</fullName>
    </recommendedName>
</protein>
<evidence type="ECO:0000256" key="1">
    <source>
        <dbReference type="SAM" id="Coils"/>
    </source>
</evidence>
<gene>
    <name evidence="5" type="primary">80</name>
    <name evidence="5" type="ORF">PBI_NILO_80</name>
</gene>
<feature type="region of interest" description="Disordered" evidence="2">
    <location>
        <begin position="185"/>
        <end position="204"/>
    </location>
</feature>
<name>A0A2P1JQR6_9CAUD</name>
<accession>A0A2P1JQR6</accession>
<evidence type="ECO:0000313" key="6">
    <source>
        <dbReference type="Proteomes" id="UP000241715"/>
    </source>
</evidence>
<dbReference type="PANTHER" id="PTHR42911:SF1">
    <property type="entry name" value="MODULATOR OF FTSH PROTEASE HFLC"/>
    <property type="match status" value="1"/>
</dbReference>